<accession>A0A2P2MFT4</accession>
<organism evidence="1">
    <name type="scientific">Rhizophora mucronata</name>
    <name type="common">Asiatic mangrove</name>
    <dbReference type="NCBI Taxonomy" id="61149"/>
    <lineage>
        <taxon>Eukaryota</taxon>
        <taxon>Viridiplantae</taxon>
        <taxon>Streptophyta</taxon>
        <taxon>Embryophyta</taxon>
        <taxon>Tracheophyta</taxon>
        <taxon>Spermatophyta</taxon>
        <taxon>Magnoliopsida</taxon>
        <taxon>eudicotyledons</taxon>
        <taxon>Gunneridae</taxon>
        <taxon>Pentapetalae</taxon>
        <taxon>rosids</taxon>
        <taxon>fabids</taxon>
        <taxon>Malpighiales</taxon>
        <taxon>Rhizophoraceae</taxon>
        <taxon>Rhizophora</taxon>
    </lineage>
</organism>
<sequence length="35" mass="3973">MANMIAESTNHHVFGSPCIYSQLRPTKHFKTLGVR</sequence>
<proteinExistence type="predicted"/>
<reference evidence="1" key="1">
    <citation type="submission" date="2018-02" db="EMBL/GenBank/DDBJ databases">
        <title>Rhizophora mucronata_Transcriptome.</title>
        <authorList>
            <person name="Meera S.P."/>
            <person name="Sreeshan A."/>
            <person name="Augustine A."/>
        </authorList>
    </citation>
    <scope>NUCLEOTIDE SEQUENCE</scope>
    <source>
        <tissue evidence="1">Leaf</tissue>
    </source>
</reference>
<evidence type="ECO:0000313" key="1">
    <source>
        <dbReference type="EMBL" id="MBX29101.1"/>
    </source>
</evidence>
<dbReference type="EMBL" id="GGEC01048617">
    <property type="protein sequence ID" value="MBX29101.1"/>
    <property type="molecule type" value="Transcribed_RNA"/>
</dbReference>
<dbReference type="AlphaFoldDB" id="A0A2P2MFT4"/>
<protein>
    <submittedName>
        <fullName evidence="1">Uncharacterized protein</fullName>
    </submittedName>
</protein>
<name>A0A2P2MFT4_RHIMU</name>